<proteinExistence type="inferred from homology"/>
<dbReference type="GO" id="GO:0006631">
    <property type="term" value="P:fatty acid metabolic process"/>
    <property type="evidence" value="ECO:0007669"/>
    <property type="project" value="TreeGrafter"/>
</dbReference>
<evidence type="ECO:0000259" key="3">
    <source>
        <dbReference type="Pfam" id="PF00501"/>
    </source>
</evidence>
<evidence type="ECO:0000259" key="4">
    <source>
        <dbReference type="Pfam" id="PF13193"/>
    </source>
</evidence>
<dbReference type="InterPro" id="IPR020845">
    <property type="entry name" value="AMP-binding_CS"/>
</dbReference>
<dbReference type="RefSeq" id="WP_161349603.1">
    <property type="nucleotide sequence ID" value="NZ_WTUX01000002.1"/>
</dbReference>
<sequence>MSAAVERLAARMAALDAAGRHRAPRQPTLGEIALQLAAADPEREVIRQGDMRLTRQGMLDMALRLAGGLDRLGLTPGAAIAFQLPNWWEATVINLAAALTGYRVVPLLPIYRAAELSAILPTCGVEAIFIPPAGKVDYPGLIASLEKPPAHVVTVRGDGELSFDVLLDGAPAAPRLPDSRDAKLIIFTSGSTGAPKGVIHTHDSMDAVVRRTAGFWAMDGEDVLFVPSPIGHIGGSIYAFEFPWITGCRTVLEDGWDPARAASRIDAEGASFMAGATPFLSGLLDAARVAGTTLPSLRRFVCGGASVPPELVQEALTAWPDTVVSRAYGSTEVPLACPGIRDRAAAETHTDTDGELAIEARLEDGEVLLRGPQMFPGYLDPAHDDGAFTEDGFFRMGDLGRIVDDRFLVITGRKKDIIIRKGENISPLEIENALLTHPEVAQVAIVGAPDPTRGEMVVAFVVAGDGFDFEAMTAHLARAGLAKQKFPERLERVDALPMNAVGKVQKPDLRKRAAALVAGAGESG</sequence>
<dbReference type="PANTHER" id="PTHR43201">
    <property type="entry name" value="ACYL-COA SYNTHETASE"/>
    <property type="match status" value="1"/>
</dbReference>
<accession>A0A845M1T4</accession>
<dbReference type="InterPro" id="IPR000873">
    <property type="entry name" value="AMP-dep_synth/lig_dom"/>
</dbReference>
<dbReference type="Pfam" id="PF00501">
    <property type="entry name" value="AMP-binding"/>
    <property type="match status" value="1"/>
</dbReference>
<comment type="caution">
    <text evidence="5">The sequence shown here is derived from an EMBL/GenBank/DDBJ whole genome shotgun (WGS) entry which is preliminary data.</text>
</comment>
<dbReference type="AlphaFoldDB" id="A0A845M1T4"/>
<feature type="domain" description="AMP-dependent synthetase/ligase" evidence="3">
    <location>
        <begin position="37"/>
        <end position="379"/>
    </location>
</feature>
<comment type="similarity">
    <text evidence="1">Belongs to the ATP-dependent AMP-binding enzyme family.</text>
</comment>
<dbReference type="Pfam" id="PF13193">
    <property type="entry name" value="AMP-binding_C"/>
    <property type="match status" value="1"/>
</dbReference>
<dbReference type="EMBL" id="WTUX01000002">
    <property type="protein sequence ID" value="MZR11483.1"/>
    <property type="molecule type" value="Genomic_DNA"/>
</dbReference>
<evidence type="ECO:0000256" key="2">
    <source>
        <dbReference type="ARBA" id="ARBA00022598"/>
    </source>
</evidence>
<feature type="domain" description="AMP-binding enzyme C-terminal" evidence="4">
    <location>
        <begin position="429"/>
        <end position="503"/>
    </location>
</feature>
<dbReference type="InterPro" id="IPR025110">
    <property type="entry name" value="AMP-bd_C"/>
</dbReference>
<reference evidence="5 6" key="1">
    <citation type="submission" date="2019-12" db="EMBL/GenBank/DDBJ databases">
        <title>Maritimibacter sp. nov. sp. isolated from sea sand.</title>
        <authorList>
            <person name="Kim J."/>
            <person name="Jeong S.E."/>
            <person name="Jung H.S."/>
            <person name="Jeon C.O."/>
        </authorList>
    </citation>
    <scope>NUCLEOTIDE SEQUENCE [LARGE SCALE GENOMIC DNA]</scope>
    <source>
        <strain evidence="5 6">DP07</strain>
    </source>
</reference>
<dbReference type="Proteomes" id="UP000467322">
    <property type="component" value="Unassembled WGS sequence"/>
</dbReference>
<dbReference type="Gene3D" id="3.40.50.12780">
    <property type="entry name" value="N-terminal domain of ligase-like"/>
    <property type="match status" value="1"/>
</dbReference>
<dbReference type="InterPro" id="IPR042099">
    <property type="entry name" value="ANL_N_sf"/>
</dbReference>
<dbReference type="InterPro" id="IPR045851">
    <property type="entry name" value="AMP-bd_C_sf"/>
</dbReference>
<name>A0A845M1T4_9RHOB</name>
<evidence type="ECO:0000313" key="5">
    <source>
        <dbReference type="EMBL" id="MZR11483.1"/>
    </source>
</evidence>
<evidence type="ECO:0000256" key="1">
    <source>
        <dbReference type="ARBA" id="ARBA00006432"/>
    </source>
</evidence>
<dbReference type="PANTHER" id="PTHR43201:SF5">
    <property type="entry name" value="MEDIUM-CHAIN ACYL-COA LIGASE ACSF2, MITOCHONDRIAL"/>
    <property type="match status" value="1"/>
</dbReference>
<dbReference type="SUPFAM" id="SSF56801">
    <property type="entry name" value="Acetyl-CoA synthetase-like"/>
    <property type="match status" value="1"/>
</dbReference>
<gene>
    <name evidence="5" type="ORF">GQE99_00355</name>
</gene>
<organism evidence="5 6">
    <name type="scientific">Maritimibacter harenae</name>
    <dbReference type="NCBI Taxonomy" id="2606218"/>
    <lineage>
        <taxon>Bacteria</taxon>
        <taxon>Pseudomonadati</taxon>
        <taxon>Pseudomonadota</taxon>
        <taxon>Alphaproteobacteria</taxon>
        <taxon>Rhodobacterales</taxon>
        <taxon>Roseobacteraceae</taxon>
        <taxon>Maritimibacter</taxon>
    </lineage>
</organism>
<keyword evidence="2" id="KW-0436">Ligase</keyword>
<evidence type="ECO:0000313" key="6">
    <source>
        <dbReference type="Proteomes" id="UP000467322"/>
    </source>
</evidence>
<dbReference type="GO" id="GO:0031956">
    <property type="term" value="F:medium-chain fatty acid-CoA ligase activity"/>
    <property type="evidence" value="ECO:0007669"/>
    <property type="project" value="TreeGrafter"/>
</dbReference>
<protein>
    <submittedName>
        <fullName evidence="5">AMP-binding protein</fullName>
    </submittedName>
</protein>
<keyword evidence="6" id="KW-1185">Reference proteome</keyword>
<dbReference type="PROSITE" id="PS00455">
    <property type="entry name" value="AMP_BINDING"/>
    <property type="match status" value="1"/>
</dbReference>
<dbReference type="Gene3D" id="3.30.300.30">
    <property type="match status" value="1"/>
</dbReference>